<protein>
    <submittedName>
        <fullName evidence="6">Peptidase U35 phage prohead HK97</fullName>
    </submittedName>
</protein>
<dbReference type="KEGG" id="mpo:Mpop_2687"/>
<evidence type="ECO:0000259" key="5">
    <source>
        <dbReference type="Pfam" id="PF04586"/>
    </source>
</evidence>
<accession>B1ZCX3</accession>
<reference evidence="6" key="1">
    <citation type="submission" date="2008-04" db="EMBL/GenBank/DDBJ databases">
        <title>Complete sequence of chromosome of Methylobacterium populi BJ001.</title>
        <authorList>
            <consortium name="US DOE Joint Genome Institute"/>
            <person name="Copeland A."/>
            <person name="Lucas S."/>
            <person name="Lapidus A."/>
            <person name="Glavina del Rio T."/>
            <person name="Dalin E."/>
            <person name="Tice H."/>
            <person name="Bruce D."/>
            <person name="Goodwin L."/>
            <person name="Pitluck S."/>
            <person name="Chertkov O."/>
            <person name="Brettin T."/>
            <person name="Detter J.C."/>
            <person name="Han C."/>
            <person name="Kuske C.R."/>
            <person name="Schmutz J."/>
            <person name="Larimer F."/>
            <person name="Land M."/>
            <person name="Hauser L."/>
            <person name="Kyrpides N."/>
            <person name="Mikhailova N."/>
            <person name="Marx C."/>
            <person name="Richardson P."/>
        </authorList>
    </citation>
    <scope>NUCLEOTIDE SEQUENCE [LARGE SCALE GENOMIC DNA]</scope>
    <source>
        <strain evidence="6">BJ001</strain>
    </source>
</reference>
<feature type="region of interest" description="Disordered" evidence="4">
    <location>
        <begin position="320"/>
        <end position="362"/>
    </location>
</feature>
<evidence type="ECO:0000313" key="6">
    <source>
        <dbReference type="EMBL" id="ACB80842.1"/>
    </source>
</evidence>
<evidence type="ECO:0000256" key="3">
    <source>
        <dbReference type="ARBA" id="ARBA00022801"/>
    </source>
</evidence>
<dbReference type="eggNOG" id="ENOG5034AS2">
    <property type="taxonomic scope" value="Bacteria"/>
</dbReference>
<name>B1ZCX3_METPB</name>
<dbReference type="RefSeq" id="WP_012454564.1">
    <property type="nucleotide sequence ID" value="NC_010725.1"/>
</dbReference>
<organism evidence="6 7">
    <name type="scientific">Methylorubrum populi (strain ATCC BAA-705 / NCIMB 13946 / BJ001)</name>
    <name type="common">Methylobacterium populi</name>
    <dbReference type="NCBI Taxonomy" id="441620"/>
    <lineage>
        <taxon>Bacteria</taxon>
        <taxon>Pseudomonadati</taxon>
        <taxon>Pseudomonadota</taxon>
        <taxon>Alphaproteobacteria</taxon>
        <taxon>Hyphomicrobiales</taxon>
        <taxon>Methylobacteriaceae</taxon>
        <taxon>Methylorubrum</taxon>
    </lineage>
</organism>
<sequence>MAKKVSLDEFMSKRQAHIGKTADGKEAVFKGATTSAAEVAEKDFSPPGSWDEAKRSADFIMSSETVDRHGDIVRQDGLSTERFMANPQGLLFHSSRQFPVGLWENVKRRSRPAPKRTEGTLKFAPAGGPIPEVEQAAWSVANGLVRTVSIGFMPLDLEEIEHNDETRKKVGWSWGFDIKSSELYECSLVPIPAQPDAIAKGMIERDEMPAARDFLERALDEWAKDPRTGMLIPKKELEGIYARYFGADGPVIMGLDFGLSREKSALGQIDAVLKEKAPFAWDGEKLTGPAIKLDRVVLQKGPADAGVTANTGTQIVIHVEQPGGTGSNTRVGSDVGDGASGEQAAQPPEQRSAEPVQSTPRLLRAKTFAKIGGQIASMLGLTTPEPKHIEGSLSRARAAHAERAERLAP</sequence>
<gene>
    <name evidence="6" type="ordered locus">Mpop_2687</name>
</gene>
<feature type="compositionally biased region" description="Basic and acidic residues" evidence="4">
    <location>
        <begin position="399"/>
        <end position="409"/>
    </location>
</feature>
<dbReference type="Pfam" id="PF04586">
    <property type="entry name" value="Peptidase_S78"/>
    <property type="match status" value="1"/>
</dbReference>
<evidence type="ECO:0000256" key="4">
    <source>
        <dbReference type="SAM" id="MobiDB-lite"/>
    </source>
</evidence>
<evidence type="ECO:0000313" key="7">
    <source>
        <dbReference type="Proteomes" id="UP000007136"/>
    </source>
</evidence>
<dbReference type="GO" id="GO:0008233">
    <property type="term" value="F:peptidase activity"/>
    <property type="evidence" value="ECO:0007669"/>
    <property type="project" value="UniProtKB-KW"/>
</dbReference>
<evidence type="ECO:0000256" key="1">
    <source>
        <dbReference type="ARBA" id="ARBA00022612"/>
    </source>
</evidence>
<proteinExistence type="predicted"/>
<feature type="domain" description="Prohead serine protease" evidence="5">
    <location>
        <begin position="134"/>
        <end position="200"/>
    </location>
</feature>
<keyword evidence="1" id="KW-1188">Viral release from host cell</keyword>
<dbReference type="HOGENOM" id="CLU_672350_0_0_5"/>
<dbReference type="GO" id="GO:0006508">
    <property type="term" value="P:proteolysis"/>
    <property type="evidence" value="ECO:0007669"/>
    <property type="project" value="UniProtKB-KW"/>
</dbReference>
<keyword evidence="2" id="KW-0645">Protease</keyword>
<evidence type="ECO:0000256" key="2">
    <source>
        <dbReference type="ARBA" id="ARBA00022670"/>
    </source>
</evidence>
<dbReference type="AlphaFoldDB" id="B1ZCX3"/>
<keyword evidence="3" id="KW-0378">Hydrolase</keyword>
<dbReference type="STRING" id="441620.Mpop_2687"/>
<dbReference type="InterPro" id="IPR054613">
    <property type="entry name" value="Peptidase_S78_dom"/>
</dbReference>
<dbReference type="OrthoDB" id="9804926at2"/>
<dbReference type="EMBL" id="CP001029">
    <property type="protein sequence ID" value="ACB80842.1"/>
    <property type="molecule type" value="Genomic_DNA"/>
</dbReference>
<dbReference type="Proteomes" id="UP000007136">
    <property type="component" value="Chromosome"/>
</dbReference>
<feature type="region of interest" description="Disordered" evidence="4">
    <location>
        <begin position="379"/>
        <end position="409"/>
    </location>
</feature>